<evidence type="ECO:0000259" key="6">
    <source>
        <dbReference type="PROSITE" id="PS50089"/>
    </source>
</evidence>
<organism evidence="7 8">
    <name type="scientific">Phaeosphaeria nodorum (strain SN15 / ATCC MYA-4574 / FGSC 10173)</name>
    <name type="common">Glume blotch fungus</name>
    <name type="synonym">Parastagonospora nodorum</name>
    <dbReference type="NCBI Taxonomy" id="321614"/>
    <lineage>
        <taxon>Eukaryota</taxon>
        <taxon>Fungi</taxon>
        <taxon>Dikarya</taxon>
        <taxon>Ascomycota</taxon>
        <taxon>Pezizomycotina</taxon>
        <taxon>Dothideomycetes</taxon>
        <taxon>Pleosporomycetidae</taxon>
        <taxon>Pleosporales</taxon>
        <taxon>Pleosporineae</taxon>
        <taxon>Phaeosphaeriaceae</taxon>
        <taxon>Parastagonospora</taxon>
    </lineage>
</organism>
<dbReference type="InterPro" id="IPR050731">
    <property type="entry name" value="HRD1_E3_ubiq-ligases"/>
</dbReference>
<evidence type="ECO:0000256" key="5">
    <source>
        <dbReference type="SAM" id="MobiDB-lite"/>
    </source>
</evidence>
<dbReference type="VEuPathDB" id="FungiDB:JI435_091190"/>
<evidence type="ECO:0000256" key="3">
    <source>
        <dbReference type="ARBA" id="ARBA00022833"/>
    </source>
</evidence>
<evidence type="ECO:0000256" key="2">
    <source>
        <dbReference type="ARBA" id="ARBA00022771"/>
    </source>
</evidence>
<dbReference type="EMBL" id="CP069033">
    <property type="protein sequence ID" value="QRD00563.1"/>
    <property type="molecule type" value="Genomic_DNA"/>
</dbReference>
<dbReference type="OMA" id="TEGMWRA"/>
<dbReference type="GO" id="GO:0061630">
    <property type="term" value="F:ubiquitin protein ligase activity"/>
    <property type="evidence" value="ECO:0007669"/>
    <property type="project" value="UniProtKB-EC"/>
</dbReference>
<keyword evidence="8" id="KW-1185">Reference proteome</keyword>
<evidence type="ECO:0000313" key="8">
    <source>
        <dbReference type="Proteomes" id="UP000663193"/>
    </source>
</evidence>
<evidence type="ECO:0000256" key="1">
    <source>
        <dbReference type="ARBA" id="ARBA00022723"/>
    </source>
</evidence>
<keyword evidence="3" id="KW-0862">Zinc</keyword>
<dbReference type="Pfam" id="PF13639">
    <property type="entry name" value="zf-RING_2"/>
    <property type="match status" value="1"/>
</dbReference>
<dbReference type="PROSITE" id="PS50089">
    <property type="entry name" value="ZF_RING_2"/>
    <property type="match status" value="1"/>
</dbReference>
<name>A0A7U2F872_PHANO</name>
<dbReference type="InterPro" id="IPR013083">
    <property type="entry name" value="Znf_RING/FYVE/PHD"/>
</dbReference>
<dbReference type="Gene3D" id="3.30.40.10">
    <property type="entry name" value="Zinc/RING finger domain, C3HC4 (zinc finger)"/>
    <property type="match status" value="1"/>
</dbReference>
<dbReference type="Proteomes" id="UP000663193">
    <property type="component" value="Chromosome 11"/>
</dbReference>
<dbReference type="PANTHER" id="PTHR22763">
    <property type="entry name" value="RING ZINC FINGER PROTEIN"/>
    <property type="match status" value="1"/>
</dbReference>
<dbReference type="GO" id="GO:0008270">
    <property type="term" value="F:zinc ion binding"/>
    <property type="evidence" value="ECO:0007669"/>
    <property type="project" value="UniProtKB-KW"/>
</dbReference>
<dbReference type="InterPro" id="IPR001841">
    <property type="entry name" value="Znf_RING"/>
</dbReference>
<feature type="compositionally biased region" description="Polar residues" evidence="5">
    <location>
        <begin position="81"/>
        <end position="92"/>
    </location>
</feature>
<dbReference type="GO" id="GO:0051603">
    <property type="term" value="P:proteolysis involved in protein catabolic process"/>
    <property type="evidence" value="ECO:0007669"/>
    <property type="project" value="UniProtKB-ARBA"/>
</dbReference>
<feature type="domain" description="RING-type" evidence="6">
    <location>
        <begin position="24"/>
        <end position="69"/>
    </location>
</feature>
<keyword evidence="2 4" id="KW-0863">Zinc-finger</keyword>
<dbReference type="OrthoDB" id="2849579at2759"/>
<protein>
    <recommendedName>
        <fullName evidence="6">RING-type domain-containing protein</fullName>
    </recommendedName>
</protein>
<reference evidence="8" key="1">
    <citation type="journal article" date="2021" name="BMC Genomics">
        <title>Chromosome-level genome assembly and manually-curated proteome of model necrotroph Parastagonospora nodorum Sn15 reveals a genome-wide trove of candidate effector homologs, and redundancy of virulence-related functions within an accessory chromosome.</title>
        <authorList>
            <person name="Bertazzoni S."/>
            <person name="Jones D.A.B."/>
            <person name="Phan H.T."/>
            <person name="Tan K.-C."/>
            <person name="Hane J.K."/>
        </authorList>
    </citation>
    <scope>NUCLEOTIDE SEQUENCE [LARGE SCALE GENOMIC DNA]</scope>
    <source>
        <strain evidence="8">SN15 / ATCC MYA-4574 / FGSC 10173)</strain>
    </source>
</reference>
<dbReference type="SMART" id="SM00184">
    <property type="entry name" value="RING"/>
    <property type="match status" value="1"/>
</dbReference>
<evidence type="ECO:0000313" key="7">
    <source>
        <dbReference type="EMBL" id="QRD00563.1"/>
    </source>
</evidence>
<accession>A0A7U2F872</accession>
<dbReference type="AlphaFoldDB" id="A0A7U2F872"/>
<proteinExistence type="predicted"/>
<feature type="region of interest" description="Disordered" evidence="5">
    <location>
        <begin position="76"/>
        <end position="96"/>
    </location>
</feature>
<keyword evidence="1" id="KW-0479">Metal-binding</keyword>
<gene>
    <name evidence="7" type="ORF">JI435_091190</name>
</gene>
<dbReference type="SUPFAM" id="SSF57850">
    <property type="entry name" value="RING/U-box"/>
    <property type="match status" value="1"/>
</dbReference>
<evidence type="ECO:0000256" key="4">
    <source>
        <dbReference type="PROSITE-ProRule" id="PRU00175"/>
    </source>
</evidence>
<dbReference type="GO" id="GO:0005789">
    <property type="term" value="C:endoplasmic reticulum membrane"/>
    <property type="evidence" value="ECO:0007669"/>
    <property type="project" value="UniProtKB-SubCell"/>
</dbReference>
<dbReference type="PANTHER" id="PTHR22763:SF184">
    <property type="entry name" value="E3 UBIQUITIN-PROTEIN LIGASE SYNOVIOLIN"/>
    <property type="match status" value="1"/>
</dbReference>
<sequence length="376" mass="42468">MEQKKSVPGSLQAFLKDGVEAAECSICTEPFNNQHVVVQIKECGHHFGRNCLEKWLKQKDTKGTCPTCRGVLFKKKRRNPRSQATTAPVTQPSLPPQAPRAITFNQYYSNPENVQQSSRDGFLSKAWSFRALFGPTHMVLQAYNADNDPSRARNSAERLMLTPYIELLRRALNSNNAAPLHCPVVGLARTLSQLFEFCTTTTNFVPTEGMWRAIMLYQTELDDLTPIFTWPTLCEAAWTLHDPEDLLRRGGQQWQTLYLFLWLIPVYRAQRLSSSTAFTIDELRDMLKALNIGYPIAPSDAVDTQTRVFLSAAVHVLTVSETSTRYNQTERNRRLQGCNTSVTQLKIDVEGIWRQGLAKGGADVAAGYPEHWWTGV</sequence>